<keyword evidence="1" id="KW-0472">Membrane</keyword>
<dbReference type="KEGG" id="aagg:ETAA8_28420"/>
<keyword evidence="3" id="KW-1185">Reference proteome</keyword>
<proteinExistence type="predicted"/>
<reference evidence="2 3" key="1">
    <citation type="submission" date="2019-02" db="EMBL/GenBank/DDBJ databases">
        <title>Deep-cultivation of Planctomycetes and their phenomic and genomic characterization uncovers novel biology.</title>
        <authorList>
            <person name="Wiegand S."/>
            <person name="Jogler M."/>
            <person name="Boedeker C."/>
            <person name="Pinto D."/>
            <person name="Vollmers J."/>
            <person name="Rivas-Marin E."/>
            <person name="Kohn T."/>
            <person name="Peeters S.H."/>
            <person name="Heuer A."/>
            <person name="Rast P."/>
            <person name="Oberbeckmann S."/>
            <person name="Bunk B."/>
            <person name="Jeske O."/>
            <person name="Meyerdierks A."/>
            <person name="Storesund J.E."/>
            <person name="Kallscheuer N."/>
            <person name="Luecker S."/>
            <person name="Lage O.M."/>
            <person name="Pohl T."/>
            <person name="Merkel B.J."/>
            <person name="Hornburger P."/>
            <person name="Mueller R.-W."/>
            <person name="Bruemmer F."/>
            <person name="Labrenz M."/>
            <person name="Spormann A.M."/>
            <person name="Op den Camp H."/>
            <person name="Overmann J."/>
            <person name="Amann R."/>
            <person name="Jetten M.S.M."/>
            <person name="Mascher T."/>
            <person name="Medema M.H."/>
            <person name="Devos D.P."/>
            <person name="Kaster A.-K."/>
            <person name="Ovreas L."/>
            <person name="Rohde M."/>
            <person name="Galperin M.Y."/>
            <person name="Jogler C."/>
        </authorList>
    </citation>
    <scope>NUCLEOTIDE SEQUENCE [LARGE SCALE GENOMIC DNA]</scope>
    <source>
        <strain evidence="2 3">ETA_A8</strain>
    </source>
</reference>
<evidence type="ECO:0000313" key="3">
    <source>
        <dbReference type="Proteomes" id="UP000315017"/>
    </source>
</evidence>
<evidence type="ECO:0000256" key="1">
    <source>
        <dbReference type="SAM" id="Phobius"/>
    </source>
</evidence>
<dbReference type="Proteomes" id="UP000315017">
    <property type="component" value="Chromosome"/>
</dbReference>
<keyword evidence="1" id="KW-1133">Transmembrane helix</keyword>
<name>A0A517YC95_9BACT</name>
<protein>
    <submittedName>
        <fullName evidence="2">Uncharacterized protein</fullName>
    </submittedName>
</protein>
<organism evidence="2 3">
    <name type="scientific">Anatilimnocola aggregata</name>
    <dbReference type="NCBI Taxonomy" id="2528021"/>
    <lineage>
        <taxon>Bacteria</taxon>
        <taxon>Pseudomonadati</taxon>
        <taxon>Planctomycetota</taxon>
        <taxon>Planctomycetia</taxon>
        <taxon>Pirellulales</taxon>
        <taxon>Pirellulaceae</taxon>
        <taxon>Anatilimnocola</taxon>
    </lineage>
</organism>
<sequence length="92" mass="9365">MRAIAYPHPCRVAVGVPSTFGGGVPSFALPVVVLGLGSRCPVLVLISKPHEPLAAWAVHLIASADKLRVVVMLAGRVLGCLCCGLSGLPVGV</sequence>
<gene>
    <name evidence="2" type="ORF">ETAA8_28420</name>
</gene>
<accession>A0A517YC95</accession>
<dbReference type="EMBL" id="CP036274">
    <property type="protein sequence ID" value="QDU27752.1"/>
    <property type="molecule type" value="Genomic_DNA"/>
</dbReference>
<feature type="transmembrane region" description="Helical" evidence="1">
    <location>
        <begin position="67"/>
        <end position="88"/>
    </location>
</feature>
<keyword evidence="1" id="KW-0812">Transmembrane</keyword>
<evidence type="ECO:0000313" key="2">
    <source>
        <dbReference type="EMBL" id="QDU27752.1"/>
    </source>
</evidence>
<dbReference type="AlphaFoldDB" id="A0A517YC95"/>